<sequence>MDVKEVAGVLCMNVGETETSYANNSLFQKTIILKTREILEDTIKDLFRNVQPTCFKVADLGCSSGPNTFLTISQVVDIVHEIYRQQSQKLKSFELQVFLNDLPGNDFNAIFRSVPAFLEKLKREKGDFLANCSIAGVSGSFYGRLFPTRSLHLIHSSSSVHWLSKVPKGVENNKWNIYMAKSSPPNVFKAYAKQFQEDFSLFLTMRAEEMKPRGHMFLTLIGRKNPDPSTEFYGWELLAESLSDLVSEGLVKESDLDSFNIPYYAPYEEEVRKIIEEEGSFQLDRLQLVEVDWDFHEEDDINNNDLKLDKYERGKKVANSIRAILENFLASHFGDAIIDRVFARLAIIEAEHLDLDDDEKVVNIVVSMTKK</sequence>
<dbReference type="GO" id="GO:0032259">
    <property type="term" value="P:methylation"/>
    <property type="evidence" value="ECO:0007669"/>
    <property type="project" value="UniProtKB-KW"/>
</dbReference>
<name>A0A1R3IPG7_9ROSI</name>
<dbReference type="Gene3D" id="1.10.1200.270">
    <property type="entry name" value="Methyltransferase, alpha-helical capping domain"/>
    <property type="match status" value="1"/>
</dbReference>
<accession>A0A1R3IPG7</accession>
<dbReference type="OrthoDB" id="1523883at2759"/>
<evidence type="ECO:0000256" key="1">
    <source>
        <dbReference type="ARBA" id="ARBA00022603"/>
    </source>
</evidence>
<evidence type="ECO:0000256" key="3">
    <source>
        <dbReference type="ARBA" id="ARBA00022723"/>
    </source>
</evidence>
<dbReference type="PANTHER" id="PTHR31009">
    <property type="entry name" value="S-ADENOSYL-L-METHIONINE:CARBOXYL METHYLTRANSFERASE FAMILY PROTEIN"/>
    <property type="match status" value="1"/>
</dbReference>
<organism evidence="5 6">
    <name type="scientific">Corchorus olitorius</name>
    <dbReference type="NCBI Taxonomy" id="93759"/>
    <lineage>
        <taxon>Eukaryota</taxon>
        <taxon>Viridiplantae</taxon>
        <taxon>Streptophyta</taxon>
        <taxon>Embryophyta</taxon>
        <taxon>Tracheophyta</taxon>
        <taxon>Spermatophyta</taxon>
        <taxon>Magnoliopsida</taxon>
        <taxon>eudicotyledons</taxon>
        <taxon>Gunneridae</taxon>
        <taxon>Pentapetalae</taxon>
        <taxon>rosids</taxon>
        <taxon>malvids</taxon>
        <taxon>Malvales</taxon>
        <taxon>Malvaceae</taxon>
        <taxon>Grewioideae</taxon>
        <taxon>Apeibeae</taxon>
        <taxon>Corchorus</taxon>
    </lineage>
</organism>
<dbReference type="SUPFAM" id="SSF53335">
    <property type="entry name" value="S-adenosyl-L-methionine-dependent methyltransferases"/>
    <property type="match status" value="1"/>
</dbReference>
<keyword evidence="4" id="KW-0460">Magnesium</keyword>
<protein>
    <submittedName>
        <fullName evidence="5">SAM dependent carboxyl methyltransferase</fullName>
    </submittedName>
</protein>
<dbReference type="InterPro" id="IPR042086">
    <property type="entry name" value="MeTrfase_capping"/>
</dbReference>
<keyword evidence="3" id="KW-0479">Metal-binding</keyword>
<reference evidence="6" key="1">
    <citation type="submission" date="2013-09" db="EMBL/GenBank/DDBJ databases">
        <title>Corchorus olitorius genome sequencing.</title>
        <authorList>
            <person name="Alam M."/>
            <person name="Haque M.S."/>
            <person name="Islam M.S."/>
            <person name="Emdad E.M."/>
            <person name="Islam M.M."/>
            <person name="Ahmed B."/>
            <person name="Halim A."/>
            <person name="Hossen Q.M.M."/>
            <person name="Hossain M.Z."/>
            <person name="Ahmed R."/>
            <person name="Khan M.M."/>
            <person name="Islam R."/>
            <person name="Rashid M.M."/>
            <person name="Khan S.A."/>
            <person name="Rahman M.S."/>
            <person name="Alam M."/>
            <person name="Yahiya A.S."/>
            <person name="Khan M.S."/>
            <person name="Azam M.S."/>
            <person name="Haque T."/>
            <person name="Lashkar M.Z.H."/>
            <person name="Akhand A.I."/>
            <person name="Morshed G."/>
            <person name="Roy S."/>
            <person name="Uddin K.S."/>
            <person name="Rabeya T."/>
            <person name="Hossain A.S."/>
            <person name="Chowdhury A."/>
            <person name="Snigdha A.R."/>
            <person name="Mortoza M.S."/>
            <person name="Matin S.A."/>
            <person name="Hoque S.M.E."/>
            <person name="Islam M.K."/>
            <person name="Roy D.K."/>
            <person name="Haider R."/>
            <person name="Moosa M.M."/>
            <person name="Elias S.M."/>
            <person name="Hasan A.M."/>
            <person name="Jahan S."/>
            <person name="Shafiuddin M."/>
            <person name="Mahmood N."/>
            <person name="Shommy N.S."/>
        </authorList>
    </citation>
    <scope>NUCLEOTIDE SEQUENCE [LARGE SCALE GENOMIC DNA]</scope>
    <source>
        <strain evidence="6">cv. O-4</strain>
    </source>
</reference>
<proteinExistence type="predicted"/>
<dbReference type="Pfam" id="PF03492">
    <property type="entry name" value="Methyltransf_7"/>
    <property type="match status" value="1"/>
</dbReference>
<keyword evidence="6" id="KW-1185">Reference proteome</keyword>
<dbReference type="AlphaFoldDB" id="A0A1R3IPG7"/>
<keyword evidence="2" id="KW-0808">Transferase</keyword>
<evidence type="ECO:0000313" key="6">
    <source>
        <dbReference type="Proteomes" id="UP000187203"/>
    </source>
</evidence>
<dbReference type="GO" id="GO:0046872">
    <property type="term" value="F:metal ion binding"/>
    <property type="evidence" value="ECO:0007669"/>
    <property type="project" value="UniProtKB-KW"/>
</dbReference>
<dbReference type="InterPro" id="IPR005299">
    <property type="entry name" value="MeTrfase_7"/>
</dbReference>
<dbReference type="GO" id="GO:0008168">
    <property type="term" value="F:methyltransferase activity"/>
    <property type="evidence" value="ECO:0007669"/>
    <property type="project" value="UniProtKB-KW"/>
</dbReference>
<comment type="caution">
    <text evidence="5">The sequence shown here is derived from an EMBL/GenBank/DDBJ whole genome shotgun (WGS) entry which is preliminary data.</text>
</comment>
<dbReference type="InterPro" id="IPR029063">
    <property type="entry name" value="SAM-dependent_MTases_sf"/>
</dbReference>
<dbReference type="EMBL" id="AWUE01017845">
    <property type="protein sequence ID" value="OMO84463.1"/>
    <property type="molecule type" value="Genomic_DNA"/>
</dbReference>
<evidence type="ECO:0000256" key="2">
    <source>
        <dbReference type="ARBA" id="ARBA00022679"/>
    </source>
</evidence>
<keyword evidence="1 5" id="KW-0489">Methyltransferase</keyword>
<dbReference type="Gene3D" id="3.40.50.150">
    <property type="entry name" value="Vaccinia Virus protein VP39"/>
    <property type="match status" value="1"/>
</dbReference>
<dbReference type="Proteomes" id="UP000187203">
    <property type="component" value="Unassembled WGS sequence"/>
</dbReference>
<evidence type="ECO:0000313" key="5">
    <source>
        <dbReference type="EMBL" id="OMO84463.1"/>
    </source>
</evidence>
<gene>
    <name evidence="5" type="ORF">COLO4_22032</name>
</gene>
<evidence type="ECO:0000256" key="4">
    <source>
        <dbReference type="ARBA" id="ARBA00022842"/>
    </source>
</evidence>